<dbReference type="Gene3D" id="3.30.1120.170">
    <property type="match status" value="1"/>
</dbReference>
<evidence type="ECO:0000256" key="5">
    <source>
        <dbReference type="ARBA" id="ARBA00022692"/>
    </source>
</evidence>
<organism evidence="11 12">
    <name type="scientific">Cytobacillus spartinae</name>
    <dbReference type="NCBI Taxonomy" id="3299023"/>
    <lineage>
        <taxon>Bacteria</taxon>
        <taxon>Bacillati</taxon>
        <taxon>Bacillota</taxon>
        <taxon>Bacilli</taxon>
        <taxon>Bacillales</taxon>
        <taxon>Bacillaceae</taxon>
        <taxon>Cytobacillus</taxon>
    </lineage>
</organism>
<keyword evidence="6 9" id="KW-1133">Transmembrane helix</keyword>
<dbReference type="InterPro" id="IPR000917">
    <property type="entry name" value="Sulfatase_N"/>
</dbReference>
<name>A0ABW6KEU3_9BACI</name>
<keyword evidence="11" id="KW-0808">Transferase</keyword>
<dbReference type="SUPFAM" id="SSF53649">
    <property type="entry name" value="Alkaline phosphatase-like"/>
    <property type="match status" value="1"/>
</dbReference>
<accession>A0ABW6KEU3</accession>
<keyword evidence="4 8" id="KW-1003">Cell membrane</keyword>
<evidence type="ECO:0000256" key="6">
    <source>
        <dbReference type="ARBA" id="ARBA00022989"/>
    </source>
</evidence>
<dbReference type="PANTHER" id="PTHR47371:SF3">
    <property type="entry name" value="PHOSPHOGLYCEROL TRANSFERASE I"/>
    <property type="match status" value="1"/>
</dbReference>
<dbReference type="GO" id="GO:0016740">
    <property type="term" value="F:transferase activity"/>
    <property type="evidence" value="ECO:0007669"/>
    <property type="project" value="UniProtKB-KW"/>
</dbReference>
<evidence type="ECO:0000256" key="1">
    <source>
        <dbReference type="ARBA" id="ARBA00004651"/>
    </source>
</evidence>
<dbReference type="Gene3D" id="3.40.720.10">
    <property type="entry name" value="Alkaline Phosphatase, subunit A"/>
    <property type="match status" value="1"/>
</dbReference>
<evidence type="ECO:0000256" key="3">
    <source>
        <dbReference type="ARBA" id="ARBA00009983"/>
    </source>
</evidence>
<reference evidence="11 12" key="1">
    <citation type="submission" date="2024-08" db="EMBL/GenBank/DDBJ databases">
        <title>Two novel Cytobacillus novel species.</title>
        <authorList>
            <person name="Liu G."/>
        </authorList>
    </citation>
    <scope>NUCLEOTIDE SEQUENCE [LARGE SCALE GENOMIC DNA]</scope>
    <source>
        <strain evidence="11 12">FJAT-54145</strain>
    </source>
</reference>
<evidence type="ECO:0000313" key="11">
    <source>
        <dbReference type="EMBL" id="MFE8701765.1"/>
    </source>
</evidence>
<evidence type="ECO:0000259" key="10">
    <source>
        <dbReference type="Pfam" id="PF00884"/>
    </source>
</evidence>
<comment type="caution">
    <text evidence="11">The sequence shown here is derived from an EMBL/GenBank/DDBJ whole genome shotgun (WGS) entry which is preliminary data.</text>
</comment>
<feature type="transmembrane region" description="Helical" evidence="9">
    <location>
        <begin position="123"/>
        <end position="141"/>
    </location>
</feature>
<feature type="domain" description="Sulfatase N-terminal" evidence="10">
    <location>
        <begin position="238"/>
        <end position="525"/>
    </location>
</feature>
<dbReference type="EC" id="2.7.8.-" evidence="11"/>
<evidence type="ECO:0000256" key="8">
    <source>
        <dbReference type="PIRNR" id="PIRNR005091"/>
    </source>
</evidence>
<evidence type="ECO:0000256" key="2">
    <source>
        <dbReference type="ARBA" id="ARBA00004936"/>
    </source>
</evidence>
<evidence type="ECO:0000256" key="4">
    <source>
        <dbReference type="ARBA" id="ARBA00022475"/>
    </source>
</evidence>
<feature type="transmembrane region" description="Helical" evidence="9">
    <location>
        <begin position="148"/>
        <end position="169"/>
    </location>
</feature>
<dbReference type="InterPro" id="IPR017850">
    <property type="entry name" value="Alkaline_phosphatase_core_sf"/>
</dbReference>
<protein>
    <submittedName>
        <fullName evidence="11">LTA synthase family protein</fullName>
        <ecNumber evidence="11">2.7.8.-</ecNumber>
    </submittedName>
</protein>
<comment type="subcellular location">
    <subcellularLocation>
        <location evidence="1">Cell membrane</location>
        <topology evidence="1">Multi-pass membrane protein</topology>
    </subcellularLocation>
</comment>
<comment type="similarity">
    <text evidence="3 8">Belongs to the LTA synthase family.</text>
</comment>
<dbReference type="PIRSF" id="PIRSF005091">
    <property type="entry name" value="Mmb_sulf_HI1246"/>
    <property type="match status" value="1"/>
</dbReference>
<keyword evidence="5 9" id="KW-0812">Transmembrane</keyword>
<dbReference type="CDD" id="cd16015">
    <property type="entry name" value="LTA_synthase"/>
    <property type="match status" value="1"/>
</dbReference>
<dbReference type="Pfam" id="PF00884">
    <property type="entry name" value="Sulfatase"/>
    <property type="match status" value="1"/>
</dbReference>
<dbReference type="Proteomes" id="UP001601059">
    <property type="component" value="Unassembled WGS sequence"/>
</dbReference>
<dbReference type="InterPro" id="IPR050448">
    <property type="entry name" value="OpgB/LTA_synthase_biosynth"/>
</dbReference>
<keyword evidence="12" id="KW-1185">Reference proteome</keyword>
<evidence type="ECO:0000256" key="9">
    <source>
        <dbReference type="SAM" id="Phobius"/>
    </source>
</evidence>
<proteinExistence type="inferred from homology"/>
<dbReference type="RefSeq" id="WP_389361734.1">
    <property type="nucleotide sequence ID" value="NZ_JBIACK010000006.1"/>
</dbReference>
<dbReference type="PANTHER" id="PTHR47371">
    <property type="entry name" value="LIPOTEICHOIC ACID SYNTHASE"/>
    <property type="match status" value="1"/>
</dbReference>
<dbReference type="InterPro" id="IPR012160">
    <property type="entry name" value="LtaS-like"/>
</dbReference>
<keyword evidence="7 8" id="KW-0472">Membrane</keyword>
<gene>
    <name evidence="11" type="ORF">ACFYKX_14280</name>
</gene>
<dbReference type="EMBL" id="JBIACK010000006">
    <property type="protein sequence ID" value="MFE8701765.1"/>
    <property type="molecule type" value="Genomic_DNA"/>
</dbReference>
<sequence length="617" mass="70444">MIDSTKRSKWLFTLTLLVFITGAWMAKNLYFVQETGLISHNMLILLSSLGLSFLLGSILTAKKTKWLPVLTFFLYLALSVLLYADVLYARYYYAILKVELIVHAGQIRDISDSIFSLIYKSDIWYFVDLPILAIALFFLYRRISFGKFVSWSFAGAGTVIILFITLFALKLPYSDQYKVSIAGIIPAHVYDLSYNLYKKFYLGQTYLKGESLHELQTFLEKKQEVQKASPYFGEYKGKNLIVVQAESLNVFPIGIKVGEEEVTPILNELISTSHYYPNTYLQIGRGNTSDAEFVANNSIYPMSLIGAYKGFTDNSYLSLGNVLNSEGYKVSATHGNRAEFWNRKEAYPYQGFEEFYHIDHPKIDDGDWVGMGISDESIFRQMVQIYKEEQKPFYNFIVSLSCHRPFELPKELQYLNLPSDMDGTATGHYLQSVKYFDYALGIFIEELKKEGLWDDTIFVVYGDHYGPLPKDGPEIEEQLGVVFDEEERFKVPLIIHHPGQTEGVLNTGVGSQMDIYPTLSALLGIDQPLVQFGTTLDADFKQVVGFAYETNRYSFYSDDYMYAASHTGVFEEGTCTKSENGEAVDVQACREGYDRVYKDIQTSTVLLEHDFITKIFK</sequence>
<evidence type="ECO:0000256" key="7">
    <source>
        <dbReference type="ARBA" id="ARBA00023136"/>
    </source>
</evidence>
<feature type="transmembrane region" description="Helical" evidence="9">
    <location>
        <begin position="41"/>
        <end position="59"/>
    </location>
</feature>
<feature type="transmembrane region" description="Helical" evidence="9">
    <location>
        <begin position="66"/>
        <end position="84"/>
    </location>
</feature>
<evidence type="ECO:0000313" key="12">
    <source>
        <dbReference type="Proteomes" id="UP001601059"/>
    </source>
</evidence>
<comment type="pathway">
    <text evidence="2">Cell wall biogenesis; lipoteichoic acid biosynthesis.</text>
</comment>